<protein>
    <submittedName>
        <fullName evidence="5">Uncharacterized protein</fullName>
    </submittedName>
</protein>
<dbReference type="OrthoDB" id="25131at2759"/>
<evidence type="ECO:0000313" key="6">
    <source>
        <dbReference type="Proteomes" id="UP000054270"/>
    </source>
</evidence>
<dbReference type="EMBL" id="KN817670">
    <property type="protein sequence ID" value="KJA14648.1"/>
    <property type="molecule type" value="Genomic_DNA"/>
</dbReference>
<keyword evidence="6" id="KW-1185">Reference proteome</keyword>
<dbReference type="Pfam" id="PF00400">
    <property type="entry name" value="WD40"/>
    <property type="match status" value="1"/>
</dbReference>
<dbReference type="InterPro" id="IPR019775">
    <property type="entry name" value="WD40_repeat_CS"/>
</dbReference>
<dbReference type="PROSITE" id="PS50294">
    <property type="entry name" value="WD_REPEATS_REGION"/>
    <property type="match status" value="1"/>
</dbReference>
<dbReference type="STRING" id="945553.A0A0D2LV12"/>
<dbReference type="AlphaFoldDB" id="A0A0D2LV12"/>
<proteinExistence type="predicted"/>
<dbReference type="InterPro" id="IPR039328">
    <property type="entry name" value="WDR89"/>
</dbReference>
<dbReference type="InterPro" id="IPR015943">
    <property type="entry name" value="WD40/YVTN_repeat-like_dom_sf"/>
</dbReference>
<evidence type="ECO:0000313" key="5">
    <source>
        <dbReference type="EMBL" id="KJA14648.1"/>
    </source>
</evidence>
<accession>A0A0D2LV12</accession>
<dbReference type="OMA" id="YHEKTDK"/>
<evidence type="ECO:0000256" key="1">
    <source>
        <dbReference type="ARBA" id="ARBA00022574"/>
    </source>
</evidence>
<evidence type="ECO:0000256" key="3">
    <source>
        <dbReference type="PROSITE-ProRule" id="PRU00221"/>
    </source>
</evidence>
<dbReference type="InterPro" id="IPR036322">
    <property type="entry name" value="WD40_repeat_dom_sf"/>
</dbReference>
<dbReference type="PANTHER" id="PTHR22889">
    <property type="entry name" value="WD REPEAT-CONTAINING PROTEIN 89"/>
    <property type="match status" value="1"/>
</dbReference>
<reference evidence="6" key="1">
    <citation type="submission" date="2014-04" db="EMBL/GenBank/DDBJ databases">
        <title>Evolutionary Origins and Diversification of the Mycorrhizal Mutualists.</title>
        <authorList>
            <consortium name="DOE Joint Genome Institute"/>
            <consortium name="Mycorrhizal Genomics Consortium"/>
            <person name="Kohler A."/>
            <person name="Kuo A."/>
            <person name="Nagy L.G."/>
            <person name="Floudas D."/>
            <person name="Copeland A."/>
            <person name="Barry K.W."/>
            <person name="Cichocki N."/>
            <person name="Veneault-Fourrey C."/>
            <person name="LaButti K."/>
            <person name="Lindquist E.A."/>
            <person name="Lipzen A."/>
            <person name="Lundell T."/>
            <person name="Morin E."/>
            <person name="Murat C."/>
            <person name="Riley R."/>
            <person name="Ohm R."/>
            <person name="Sun H."/>
            <person name="Tunlid A."/>
            <person name="Henrissat B."/>
            <person name="Grigoriev I.V."/>
            <person name="Hibbett D.S."/>
            <person name="Martin F."/>
        </authorList>
    </citation>
    <scope>NUCLEOTIDE SEQUENCE [LARGE SCALE GENOMIC DNA]</scope>
    <source>
        <strain evidence="6">FD-334 SS-4</strain>
    </source>
</reference>
<dbReference type="Proteomes" id="UP000054270">
    <property type="component" value="Unassembled WGS sequence"/>
</dbReference>
<dbReference type="PROSITE" id="PS50082">
    <property type="entry name" value="WD_REPEATS_2"/>
    <property type="match status" value="2"/>
</dbReference>
<sequence>MGDRQRLLLVSPDLQEEKAPRRTAYASVAEGYALSLSALPGYYAAAIAAPTSYVIDVLDSTTLVRVQTLPGHAIATSSLQTVNNLGGAGQKCLISSGKDGSIMTWDLRTNAHSIKLTNPGKKQALLSCDVTLDGMTVAGGTDLNTKTEEASIVYWDPRQPTTPLRSHDSTHSDDITTLSFAPTRDAETNCNVILSGSSDGLLCTSNADEDDEDEATINVGNWGCSISKAGWTHNGSDPDKATIWAGSDMETFSTWKGDLEQLLSIDLRTPVLHSGREWVTDYFITARSTSNAMLSVFTGSHQGDVALLSNTNFSARDAPWCIHKTWTHGHSGVVRDVLWDEIHQTLVTGGEDGKINVWPILPITDAPRDEDEAMDVDAAPPKHRKRESSPDAERRKRSKK</sequence>
<feature type="region of interest" description="Disordered" evidence="4">
    <location>
        <begin position="366"/>
        <end position="400"/>
    </location>
</feature>
<dbReference type="PANTHER" id="PTHR22889:SF0">
    <property type="entry name" value="WD REPEAT-CONTAINING PROTEIN 89"/>
    <property type="match status" value="1"/>
</dbReference>
<name>A0A0D2LV12_HYPSF</name>
<dbReference type="PROSITE" id="PS00678">
    <property type="entry name" value="WD_REPEATS_1"/>
    <property type="match status" value="1"/>
</dbReference>
<keyword evidence="1 3" id="KW-0853">WD repeat</keyword>
<dbReference type="SUPFAM" id="SSF50978">
    <property type="entry name" value="WD40 repeat-like"/>
    <property type="match status" value="1"/>
</dbReference>
<organism evidence="5 6">
    <name type="scientific">Hypholoma sublateritium (strain FD-334 SS-4)</name>
    <dbReference type="NCBI Taxonomy" id="945553"/>
    <lineage>
        <taxon>Eukaryota</taxon>
        <taxon>Fungi</taxon>
        <taxon>Dikarya</taxon>
        <taxon>Basidiomycota</taxon>
        <taxon>Agaricomycotina</taxon>
        <taxon>Agaricomycetes</taxon>
        <taxon>Agaricomycetidae</taxon>
        <taxon>Agaricales</taxon>
        <taxon>Agaricineae</taxon>
        <taxon>Strophariaceae</taxon>
        <taxon>Hypholoma</taxon>
    </lineage>
</organism>
<evidence type="ECO:0000256" key="2">
    <source>
        <dbReference type="ARBA" id="ARBA00022737"/>
    </source>
</evidence>
<keyword evidence="2" id="KW-0677">Repeat</keyword>
<evidence type="ECO:0000256" key="4">
    <source>
        <dbReference type="SAM" id="MobiDB-lite"/>
    </source>
</evidence>
<feature type="repeat" description="WD" evidence="3">
    <location>
        <begin position="327"/>
        <end position="358"/>
    </location>
</feature>
<feature type="repeat" description="WD" evidence="3">
    <location>
        <begin position="93"/>
        <end position="115"/>
    </location>
</feature>
<dbReference type="Gene3D" id="2.130.10.10">
    <property type="entry name" value="YVTN repeat-like/Quinoprotein amine dehydrogenase"/>
    <property type="match status" value="2"/>
</dbReference>
<dbReference type="SMART" id="SM00320">
    <property type="entry name" value="WD40"/>
    <property type="match status" value="3"/>
</dbReference>
<dbReference type="InterPro" id="IPR001680">
    <property type="entry name" value="WD40_rpt"/>
</dbReference>
<gene>
    <name evidence="5" type="ORF">HYPSUDRAFT_48952</name>
</gene>